<keyword evidence="2" id="KW-0732">Signal</keyword>
<feature type="chain" id="PRO_5001785472" description="Internal virion protein" evidence="2">
    <location>
        <begin position="18"/>
        <end position="186"/>
    </location>
</feature>
<proteinExistence type="predicted"/>
<dbReference type="STRING" id="1457154.CAPSK01_004655"/>
<evidence type="ECO:0000256" key="2">
    <source>
        <dbReference type="SAM" id="SignalP"/>
    </source>
</evidence>
<dbReference type="EMBL" id="JDSS02000052">
    <property type="protein sequence ID" value="KFB66052.1"/>
    <property type="molecule type" value="Genomic_DNA"/>
</dbReference>
<evidence type="ECO:0000313" key="4">
    <source>
        <dbReference type="Proteomes" id="UP000019812"/>
    </source>
</evidence>
<reference evidence="3 4" key="1">
    <citation type="submission" date="2014-07" db="EMBL/GenBank/DDBJ databases">
        <title>Expanding our view of genomic diversity in Candidatus Accumulibacter clades.</title>
        <authorList>
            <person name="Skennerton C.T."/>
            <person name="Barr J.J."/>
            <person name="Slater F.R."/>
            <person name="Bond P.L."/>
            <person name="Tyson G.W."/>
        </authorList>
    </citation>
    <scope>NUCLEOTIDE SEQUENCE [LARGE SCALE GENOMIC DNA]</scope>
    <source>
        <strain evidence="4">SK-01</strain>
    </source>
</reference>
<dbReference type="RefSeq" id="WP_273704187.1">
    <property type="nucleotide sequence ID" value="NZ_JDSS02000052.1"/>
</dbReference>
<dbReference type="Proteomes" id="UP000019812">
    <property type="component" value="Unassembled WGS sequence"/>
</dbReference>
<evidence type="ECO:0000256" key="1">
    <source>
        <dbReference type="SAM" id="Coils"/>
    </source>
</evidence>
<dbReference type="AlphaFoldDB" id="A0A084XUA8"/>
<comment type="caution">
    <text evidence="3">The sequence shown here is derived from an EMBL/GenBank/DDBJ whole genome shotgun (WGS) entry which is preliminary data.</text>
</comment>
<protein>
    <recommendedName>
        <fullName evidence="5">Internal virion protein</fullName>
    </recommendedName>
</protein>
<feature type="signal peptide" evidence="2">
    <location>
        <begin position="1"/>
        <end position="17"/>
    </location>
</feature>
<evidence type="ECO:0008006" key="5">
    <source>
        <dbReference type="Google" id="ProtNLM"/>
    </source>
</evidence>
<name>A0A084XUA8_9PROT</name>
<gene>
    <name evidence="3" type="ORF">CAPSK01_004655</name>
</gene>
<feature type="coiled-coil region" evidence="1">
    <location>
        <begin position="28"/>
        <end position="55"/>
    </location>
</feature>
<accession>A0A084XUA8</accession>
<organism evidence="3 4">
    <name type="scientific">Candidatus Accumulibacter vicinus</name>
    <dbReference type="NCBI Taxonomy" id="2954382"/>
    <lineage>
        <taxon>Bacteria</taxon>
        <taxon>Pseudomonadati</taxon>
        <taxon>Pseudomonadota</taxon>
        <taxon>Betaproteobacteria</taxon>
        <taxon>Candidatus Accumulibacter</taxon>
    </lineage>
</organism>
<sequence length="186" mass="19682">MAVATSTAMLASTAASAFSNIWAGQQGKAAAEFNAKQAELDADLAKQQAAFEERNFRAGVDRLLGQQRAGYAKAGVQMTGSALDVAQDTTMQSEMDALLIRYNGIIKSNGYRTQAALQRLQGASAKTQGFMSATGSILTGYAQWSNMQDQLKANPVYQPTYTGAGLKLPSAPNLDYMGGGQGVRIK</sequence>
<keyword evidence="1" id="KW-0175">Coiled coil</keyword>
<evidence type="ECO:0000313" key="3">
    <source>
        <dbReference type="EMBL" id="KFB66052.1"/>
    </source>
</evidence>